<reference evidence="1 2" key="1">
    <citation type="journal article" date="2011" name="J. Bacteriol.">
        <title>Genome sequence of the mercury-methylating strain Desulfovibrio desulfuricans ND132.</title>
        <authorList>
            <person name="Brown S.D."/>
            <person name="Gilmour C.C."/>
            <person name="Kucken A.M."/>
            <person name="Wall J.D."/>
            <person name="Elias D.A."/>
            <person name="Brandt C.C."/>
            <person name="Podar M."/>
            <person name="Chertkov O."/>
            <person name="Held B."/>
            <person name="Bruce D.C."/>
            <person name="Detter J.C."/>
            <person name="Tapia R."/>
            <person name="Han C.S."/>
            <person name="Goodwin L.A."/>
            <person name="Cheng J.F."/>
            <person name="Pitluck S."/>
            <person name="Woyke T."/>
            <person name="Mikhailova N."/>
            <person name="Ivanova N.N."/>
            <person name="Han J."/>
            <person name="Lucas S."/>
            <person name="Lapidus A.L."/>
            <person name="Land M.L."/>
            <person name="Hauser L.J."/>
            <person name="Palumbo A.V."/>
        </authorList>
    </citation>
    <scope>NUCLEOTIDE SEQUENCE [LARGE SCALE GENOMIC DNA]</scope>
    <source>
        <strain evidence="1 2">ND132</strain>
    </source>
</reference>
<protein>
    <submittedName>
        <fullName evidence="1">Uncharacterized protein</fullName>
    </submittedName>
</protein>
<dbReference type="EMBL" id="CP003220">
    <property type="protein sequence ID" value="EGB16496.1"/>
    <property type="molecule type" value="Genomic_DNA"/>
</dbReference>
<dbReference type="KEGG" id="ddn:DND132_3293"/>
<organism evidence="1 2">
    <name type="scientific">Pseudodesulfovibrio mercurii</name>
    <dbReference type="NCBI Taxonomy" id="641491"/>
    <lineage>
        <taxon>Bacteria</taxon>
        <taxon>Pseudomonadati</taxon>
        <taxon>Thermodesulfobacteriota</taxon>
        <taxon>Desulfovibrionia</taxon>
        <taxon>Desulfovibrionales</taxon>
        <taxon>Desulfovibrionaceae</taxon>
    </lineage>
</organism>
<name>F0JKP7_9BACT</name>
<dbReference type="HOGENOM" id="CLU_1275968_0_0_7"/>
<dbReference type="AlphaFoldDB" id="F0JKP7"/>
<evidence type="ECO:0000313" key="1">
    <source>
        <dbReference type="EMBL" id="EGB16496.1"/>
    </source>
</evidence>
<sequence>MSIDSIDRNRLRDLYHEFDQFLASIHGLYLDACIGFRLINVNLDEKQSELIKLMGGKSSGLLSLLNFSHEKFYGGEFAASGLHRPKVADIRERTEENGRNANLVGGMCVISLYEHWDAYLQNEIAIAIGLSNKDDLKHDFWGDMRDLRNYIVHHGRRNRKKLKKMKLLTMWRDDGVVEINNEVIAIIFRHCFRFRNEIHTISLPPRPTLRIPYSWK</sequence>
<evidence type="ECO:0000313" key="2">
    <source>
        <dbReference type="Proteomes" id="UP000007845"/>
    </source>
</evidence>
<dbReference type="OrthoDB" id="7066701at2"/>
<proteinExistence type="predicted"/>
<keyword evidence="2" id="KW-1185">Reference proteome</keyword>
<dbReference type="RefSeq" id="WP_014323920.1">
    <property type="nucleotide sequence ID" value="NC_016803.1"/>
</dbReference>
<gene>
    <name evidence="1" type="ORF">DND132_3293</name>
</gene>
<dbReference type="Proteomes" id="UP000007845">
    <property type="component" value="Chromosome"/>
</dbReference>
<accession>F0JKP7</accession>